<feature type="compositionally biased region" description="Low complexity" evidence="5">
    <location>
        <begin position="268"/>
        <end position="281"/>
    </location>
</feature>
<feature type="transmembrane region" description="Helical" evidence="6">
    <location>
        <begin position="191"/>
        <end position="209"/>
    </location>
</feature>
<accession>R4XG25</accession>
<feature type="region of interest" description="Disordered" evidence="5">
    <location>
        <begin position="267"/>
        <end position="288"/>
    </location>
</feature>
<dbReference type="STRING" id="1097556.R4XG25"/>
<reference evidence="7 8" key="1">
    <citation type="journal article" date="2013" name="MBio">
        <title>Genome sequencing of the plant pathogen Taphrina deformans, the causal agent of peach leaf curl.</title>
        <authorList>
            <person name="Cisse O.H."/>
            <person name="Almeida J.M.G.C.F."/>
            <person name="Fonseca A."/>
            <person name="Kumar A.A."/>
            <person name="Salojaervi J."/>
            <person name="Overmyer K."/>
            <person name="Hauser P.M."/>
            <person name="Pagni M."/>
        </authorList>
    </citation>
    <scope>NUCLEOTIDE SEQUENCE [LARGE SCALE GENOMIC DNA]</scope>
    <source>
        <strain evidence="8">PYCC 5710 / ATCC 11124 / CBS 356.35 / IMI 108563 / JCM 9778 / NBRC 8474</strain>
    </source>
</reference>
<dbReference type="EMBL" id="CAHR02000321">
    <property type="protein sequence ID" value="CCG84832.1"/>
    <property type="molecule type" value="Genomic_DNA"/>
</dbReference>
<feature type="transmembrane region" description="Helical" evidence="6">
    <location>
        <begin position="77"/>
        <end position="104"/>
    </location>
</feature>
<evidence type="ECO:0000313" key="8">
    <source>
        <dbReference type="Proteomes" id="UP000013776"/>
    </source>
</evidence>
<dbReference type="PANTHER" id="PTHR31465">
    <property type="entry name" value="PROTEIN RTA1-RELATED"/>
    <property type="match status" value="1"/>
</dbReference>
<dbReference type="AlphaFoldDB" id="R4XG25"/>
<comment type="subcellular location">
    <subcellularLocation>
        <location evidence="1">Membrane</location>
        <topology evidence="1">Multi-pass membrane protein</topology>
    </subcellularLocation>
</comment>
<keyword evidence="3 6" id="KW-1133">Transmembrane helix</keyword>
<feature type="transmembrane region" description="Helical" evidence="6">
    <location>
        <begin position="47"/>
        <end position="65"/>
    </location>
</feature>
<evidence type="ECO:0000256" key="1">
    <source>
        <dbReference type="ARBA" id="ARBA00004141"/>
    </source>
</evidence>
<organism evidence="7 8">
    <name type="scientific">Taphrina deformans (strain PYCC 5710 / ATCC 11124 / CBS 356.35 / IMI 108563 / JCM 9778 / NBRC 8474)</name>
    <name type="common">Peach leaf curl fungus</name>
    <name type="synonym">Lalaria deformans</name>
    <dbReference type="NCBI Taxonomy" id="1097556"/>
    <lineage>
        <taxon>Eukaryota</taxon>
        <taxon>Fungi</taxon>
        <taxon>Dikarya</taxon>
        <taxon>Ascomycota</taxon>
        <taxon>Taphrinomycotina</taxon>
        <taxon>Taphrinomycetes</taxon>
        <taxon>Taphrinales</taxon>
        <taxon>Taphrinaceae</taxon>
        <taxon>Taphrina</taxon>
    </lineage>
</organism>
<evidence type="ECO:0000256" key="2">
    <source>
        <dbReference type="ARBA" id="ARBA00022692"/>
    </source>
</evidence>
<dbReference type="OrthoDB" id="1844152at2759"/>
<dbReference type="VEuPathDB" id="FungiDB:TAPDE_005377"/>
<evidence type="ECO:0000256" key="6">
    <source>
        <dbReference type="SAM" id="Phobius"/>
    </source>
</evidence>
<evidence type="ECO:0000256" key="5">
    <source>
        <dbReference type="SAM" id="MobiDB-lite"/>
    </source>
</evidence>
<evidence type="ECO:0000313" key="7">
    <source>
        <dbReference type="EMBL" id="CCG84832.1"/>
    </source>
</evidence>
<evidence type="ECO:0000256" key="4">
    <source>
        <dbReference type="ARBA" id="ARBA00023136"/>
    </source>
</evidence>
<keyword evidence="4 6" id="KW-0472">Membrane</keyword>
<dbReference type="PANTHER" id="PTHR31465:SF9">
    <property type="entry name" value="SPHINGOID LONG-CHAIN BASE TRANSPORTER RSB1"/>
    <property type="match status" value="1"/>
</dbReference>
<gene>
    <name evidence="7" type="ORF">TAPDE_005377</name>
</gene>
<dbReference type="GO" id="GO:0005886">
    <property type="term" value="C:plasma membrane"/>
    <property type="evidence" value="ECO:0007669"/>
    <property type="project" value="TreeGrafter"/>
</dbReference>
<protein>
    <recommendedName>
        <fullName evidence="9">RTA1 domain protein</fullName>
    </recommendedName>
</protein>
<proteinExistence type="predicted"/>
<dbReference type="eggNOG" id="ENOG502S1TC">
    <property type="taxonomic scope" value="Eukaryota"/>
</dbReference>
<evidence type="ECO:0000256" key="3">
    <source>
        <dbReference type="ARBA" id="ARBA00022989"/>
    </source>
</evidence>
<name>R4XG25_TAPDE</name>
<dbReference type="Proteomes" id="UP000013776">
    <property type="component" value="Unassembled WGS sequence"/>
</dbReference>
<feature type="transmembrane region" description="Helical" evidence="6">
    <location>
        <begin position="116"/>
        <end position="135"/>
    </location>
</feature>
<dbReference type="InterPro" id="IPR007568">
    <property type="entry name" value="RTA1"/>
</dbReference>
<keyword evidence="8" id="KW-1185">Reference proteome</keyword>
<feature type="transmembrane region" description="Helical" evidence="6">
    <location>
        <begin position="229"/>
        <end position="250"/>
    </location>
</feature>
<evidence type="ECO:0008006" key="9">
    <source>
        <dbReference type="Google" id="ProtNLM"/>
    </source>
</evidence>
<keyword evidence="2 6" id="KW-0812">Transmembrane</keyword>
<dbReference type="GO" id="GO:0000324">
    <property type="term" value="C:fungal-type vacuole"/>
    <property type="evidence" value="ECO:0007669"/>
    <property type="project" value="TreeGrafter"/>
</dbReference>
<sequence>MSSSDYCDPNQGSYGYIPSLAAGIAFTVIYGILTVYSLFVSVRQRKWFISFAIGGILETVGWIGRSVAHHHVCNSHMFIMQICCLLIAPALFSAALYILLGILIQKAPKYSALSPRTYIIVFCSIDFLSLLIQAVGGGIASSANTNAESLKGSYIVVGGVFVQLAGMTAFTILGTQFLVKSVRHGVRFDTQVLVAAIFATVLIFIRNIYRAIELLQGWNGHINTTEGYLIGLDGVSMVLCMMLLCYLAILDSRKPGLLERRNAKEFKASTAETGSTAGTTEKPSVETV</sequence>
<dbReference type="Pfam" id="PF04479">
    <property type="entry name" value="RTA1"/>
    <property type="match status" value="1"/>
</dbReference>
<comment type="caution">
    <text evidence="7">The sequence shown here is derived from an EMBL/GenBank/DDBJ whole genome shotgun (WGS) entry which is preliminary data.</text>
</comment>
<feature type="transmembrane region" description="Helical" evidence="6">
    <location>
        <begin position="20"/>
        <end position="40"/>
    </location>
</feature>
<feature type="transmembrane region" description="Helical" evidence="6">
    <location>
        <begin position="155"/>
        <end position="179"/>
    </location>
</feature>